<keyword evidence="7 10" id="KW-0472">Membrane</keyword>
<evidence type="ECO:0000256" key="12">
    <source>
        <dbReference type="RuleBase" id="RU003357"/>
    </source>
</evidence>
<gene>
    <name evidence="17" type="ORF">GJ689_12770</name>
</gene>
<feature type="region of interest" description="Disordered" evidence="13">
    <location>
        <begin position="47"/>
        <end position="81"/>
    </location>
</feature>
<protein>
    <submittedName>
        <fullName evidence="17">TonB-dependent receptor</fullName>
    </submittedName>
</protein>
<dbReference type="EMBL" id="WNKV01000009">
    <property type="protein sequence ID" value="MTW17076.1"/>
    <property type="molecule type" value="Genomic_DNA"/>
</dbReference>
<keyword evidence="3 10" id="KW-1134">Transmembrane beta strand</keyword>
<dbReference type="AlphaFoldDB" id="A0A9X4XMZ6"/>
<dbReference type="GO" id="GO:0015344">
    <property type="term" value="F:siderophore uptake transmembrane transporter activity"/>
    <property type="evidence" value="ECO:0007669"/>
    <property type="project" value="TreeGrafter"/>
</dbReference>
<evidence type="ECO:0000256" key="6">
    <source>
        <dbReference type="ARBA" id="ARBA00023077"/>
    </source>
</evidence>
<dbReference type="InterPro" id="IPR039426">
    <property type="entry name" value="TonB-dep_rcpt-like"/>
</dbReference>
<feature type="compositionally biased region" description="Low complexity" evidence="13">
    <location>
        <begin position="291"/>
        <end position="304"/>
    </location>
</feature>
<feature type="region of interest" description="Disordered" evidence="13">
    <location>
        <begin position="291"/>
        <end position="314"/>
    </location>
</feature>
<dbReference type="InterPro" id="IPR000531">
    <property type="entry name" value="Beta-barrel_TonB"/>
</dbReference>
<feature type="chain" id="PRO_5040844139" evidence="14">
    <location>
        <begin position="27"/>
        <end position="736"/>
    </location>
</feature>
<keyword evidence="5 14" id="KW-0732">Signal</keyword>
<evidence type="ECO:0000256" key="4">
    <source>
        <dbReference type="ARBA" id="ARBA00022692"/>
    </source>
</evidence>
<dbReference type="Pfam" id="PF00593">
    <property type="entry name" value="TonB_dep_Rec_b-barrel"/>
    <property type="match status" value="1"/>
</dbReference>
<dbReference type="Pfam" id="PF07715">
    <property type="entry name" value="Plug"/>
    <property type="match status" value="1"/>
</dbReference>
<comment type="caution">
    <text evidence="17">The sequence shown here is derived from an EMBL/GenBank/DDBJ whole genome shotgun (WGS) entry which is preliminary data.</text>
</comment>
<evidence type="ECO:0000256" key="9">
    <source>
        <dbReference type="ARBA" id="ARBA00023237"/>
    </source>
</evidence>
<dbReference type="PANTHER" id="PTHR30069">
    <property type="entry name" value="TONB-DEPENDENT OUTER MEMBRANE RECEPTOR"/>
    <property type="match status" value="1"/>
</dbReference>
<keyword evidence="2 10" id="KW-0813">Transport</keyword>
<feature type="domain" description="TonB-dependent receptor plug" evidence="16">
    <location>
        <begin position="71"/>
        <end position="181"/>
    </location>
</feature>
<keyword evidence="9 10" id="KW-0998">Cell outer membrane</keyword>
<evidence type="ECO:0000259" key="16">
    <source>
        <dbReference type="Pfam" id="PF07715"/>
    </source>
</evidence>
<dbReference type="InterPro" id="IPR012910">
    <property type="entry name" value="Plug_dom"/>
</dbReference>
<feature type="signal peptide" evidence="14">
    <location>
        <begin position="1"/>
        <end position="26"/>
    </location>
</feature>
<dbReference type="Gene3D" id="2.170.130.10">
    <property type="entry name" value="TonB-dependent receptor, plug domain"/>
    <property type="match status" value="1"/>
</dbReference>
<dbReference type="CDD" id="cd01347">
    <property type="entry name" value="ligand_gated_channel"/>
    <property type="match status" value="1"/>
</dbReference>
<sequence>MRAHRGRGLAAGVSLVALIGAAPALGQSAAPGSTVVLEELVVEADRGTGTAAPPGTPPATTSEAEAKRRLAATPGGTQVIDQGDVAGRADVSIADTFRQAPGVVASSFLGGSDQPKIHIRGSGLQSNPTERGLLILQDGLPLNRADGSYIVGLIDPRLADFVEVYRGYTANRLGATVLGGALNFVSPTGSGSPGATIDVEGGSFGYARTQVQGGGRQGDRDAFVQYSYGQRDGYRAWNGSDRLVFSANAGARLSETVSTRLFFGWTDLGFEVAGPLSWQRMMADPRQAAPGPVVVNGVPTEPGPNAVRDKPRRDTEQARLGSRTTATFGAHVVDVAVGWTNTDDTFRFPVGTGYRITEGGDLTTSLRWAYQPDKSAALPLFETTALYVTGRADRTYANNVRGTRTTDFGSNQLAADTLSVWSGFNLPVGAVTLAPAIAYMSATRDNTDTWAYARRPTVNAATGATGSVAAADTGFARRYEAVNPSLALLHTIAPGNVVFAAVSRSFEAPTFDDLLEASGGTANTSPTGFTTPNLKGQSAVTAEAGWRGSLGRVAWDAVVYRSWLDDELIRTTTVSGAITTVNADRTTHFGIELGGRVQLTDQLSARLAYTYQDFRFDDDPRYANDRIAGAPRHVVDATLRYTVDPRLWVEGEVRWVPDRTPVDNANTLFAAPFAVVNARARYRHDATWSGFVEVRNVFDTNYAASTLTIGRATRPDQAAFLPGDGRAFYVGASARF</sequence>
<keyword evidence="6 12" id="KW-0798">TonB box</keyword>
<feature type="domain" description="TonB-dependent receptor-like beta-barrel" evidence="15">
    <location>
        <begin position="246"/>
        <end position="697"/>
    </location>
</feature>
<evidence type="ECO:0000256" key="3">
    <source>
        <dbReference type="ARBA" id="ARBA00022452"/>
    </source>
</evidence>
<comment type="similarity">
    <text evidence="10 12">Belongs to the TonB-dependent receptor family.</text>
</comment>
<evidence type="ECO:0000256" key="8">
    <source>
        <dbReference type="ARBA" id="ARBA00023170"/>
    </source>
</evidence>
<evidence type="ECO:0000313" key="18">
    <source>
        <dbReference type="Proteomes" id="UP000438991"/>
    </source>
</evidence>
<dbReference type="InterPro" id="IPR036942">
    <property type="entry name" value="Beta-barrel_TonB_sf"/>
</dbReference>
<proteinExistence type="inferred from homology"/>
<dbReference type="Proteomes" id="UP000438991">
    <property type="component" value="Unassembled WGS sequence"/>
</dbReference>
<dbReference type="PANTHER" id="PTHR30069:SF29">
    <property type="entry name" value="HEMOGLOBIN AND HEMOGLOBIN-HAPTOGLOBIN-BINDING PROTEIN 1-RELATED"/>
    <property type="match status" value="1"/>
</dbReference>
<evidence type="ECO:0000256" key="7">
    <source>
        <dbReference type="ARBA" id="ARBA00023136"/>
    </source>
</evidence>
<evidence type="ECO:0000256" key="13">
    <source>
        <dbReference type="SAM" id="MobiDB-lite"/>
    </source>
</evidence>
<evidence type="ECO:0000259" key="15">
    <source>
        <dbReference type="Pfam" id="PF00593"/>
    </source>
</evidence>
<dbReference type="GO" id="GO:0009279">
    <property type="term" value="C:cell outer membrane"/>
    <property type="evidence" value="ECO:0007669"/>
    <property type="project" value="UniProtKB-SubCell"/>
</dbReference>
<feature type="compositionally biased region" description="Low complexity" evidence="13">
    <location>
        <begin position="47"/>
        <end position="61"/>
    </location>
</feature>
<name>A0A9X4XMZ6_9BRAD</name>
<keyword evidence="8 17" id="KW-0675">Receptor</keyword>
<comment type="subcellular location">
    <subcellularLocation>
        <location evidence="1 10">Cell outer membrane</location>
        <topology evidence="1 10">Multi-pass membrane protein</topology>
    </subcellularLocation>
</comment>
<evidence type="ECO:0000256" key="11">
    <source>
        <dbReference type="PROSITE-ProRule" id="PRU10144"/>
    </source>
</evidence>
<organism evidence="17 18">
    <name type="scientific">Rhodoplanes serenus</name>
    <dbReference type="NCBI Taxonomy" id="200615"/>
    <lineage>
        <taxon>Bacteria</taxon>
        <taxon>Pseudomonadati</taxon>
        <taxon>Pseudomonadota</taxon>
        <taxon>Alphaproteobacteria</taxon>
        <taxon>Hyphomicrobiales</taxon>
        <taxon>Nitrobacteraceae</taxon>
        <taxon>Rhodoplanes</taxon>
    </lineage>
</organism>
<reference evidence="17 18" key="1">
    <citation type="submission" date="2019-11" db="EMBL/GenBank/DDBJ databases">
        <title>Whole-genome sequence of Rhodoplanes serenus DSM 18633, type strain.</title>
        <authorList>
            <person name="Kyndt J.A."/>
            <person name="Meyer T.E."/>
        </authorList>
    </citation>
    <scope>NUCLEOTIDE SEQUENCE [LARGE SCALE GENOMIC DNA]</scope>
    <source>
        <strain evidence="17 18">DSM 18633</strain>
    </source>
</reference>
<evidence type="ECO:0000256" key="2">
    <source>
        <dbReference type="ARBA" id="ARBA00022448"/>
    </source>
</evidence>
<feature type="short sequence motif" description="TonB C-terminal box" evidence="11">
    <location>
        <begin position="719"/>
        <end position="736"/>
    </location>
</feature>
<keyword evidence="4 10" id="KW-0812">Transmembrane</keyword>
<evidence type="ECO:0000256" key="1">
    <source>
        <dbReference type="ARBA" id="ARBA00004571"/>
    </source>
</evidence>
<evidence type="ECO:0000256" key="10">
    <source>
        <dbReference type="PROSITE-ProRule" id="PRU01360"/>
    </source>
</evidence>
<dbReference type="InterPro" id="IPR010917">
    <property type="entry name" value="TonB_rcpt_CS"/>
</dbReference>
<dbReference type="GO" id="GO:0044718">
    <property type="term" value="P:siderophore transmembrane transport"/>
    <property type="evidence" value="ECO:0007669"/>
    <property type="project" value="TreeGrafter"/>
</dbReference>
<dbReference type="PROSITE" id="PS01156">
    <property type="entry name" value="TONB_DEPENDENT_REC_2"/>
    <property type="match status" value="1"/>
</dbReference>
<evidence type="ECO:0000313" key="17">
    <source>
        <dbReference type="EMBL" id="MTW17076.1"/>
    </source>
</evidence>
<accession>A0A9X4XMZ6</accession>
<evidence type="ECO:0000256" key="5">
    <source>
        <dbReference type="ARBA" id="ARBA00022729"/>
    </source>
</evidence>
<dbReference type="SUPFAM" id="SSF56935">
    <property type="entry name" value="Porins"/>
    <property type="match status" value="1"/>
</dbReference>
<dbReference type="PROSITE" id="PS52016">
    <property type="entry name" value="TONB_DEPENDENT_REC_3"/>
    <property type="match status" value="1"/>
</dbReference>
<evidence type="ECO:0000256" key="14">
    <source>
        <dbReference type="SAM" id="SignalP"/>
    </source>
</evidence>
<dbReference type="Gene3D" id="2.40.170.20">
    <property type="entry name" value="TonB-dependent receptor, beta-barrel domain"/>
    <property type="match status" value="1"/>
</dbReference>
<dbReference type="InterPro" id="IPR037066">
    <property type="entry name" value="Plug_dom_sf"/>
</dbReference>